<keyword evidence="3" id="KW-1185">Reference proteome</keyword>
<feature type="region of interest" description="Disordered" evidence="1">
    <location>
        <begin position="1"/>
        <end position="26"/>
    </location>
</feature>
<dbReference type="Proteomes" id="UP000472241">
    <property type="component" value="Unplaced"/>
</dbReference>
<feature type="compositionally biased region" description="Polar residues" evidence="1">
    <location>
        <begin position="15"/>
        <end position="26"/>
    </location>
</feature>
<proteinExistence type="predicted"/>
<protein>
    <submittedName>
        <fullName evidence="2">Uncharacterized protein</fullName>
    </submittedName>
</protein>
<sequence>MAQEKMDLDLELLPSSATTDDSLKRSNSAPLISGLGCFVTSDLHLQHKRLPSN</sequence>
<dbReference type="AlphaFoldDB" id="A0A667ICB1"/>
<name>A0A667ICB1_LYNCA</name>
<evidence type="ECO:0000256" key="1">
    <source>
        <dbReference type="SAM" id="MobiDB-lite"/>
    </source>
</evidence>
<reference evidence="2" key="1">
    <citation type="submission" date="2025-08" db="UniProtKB">
        <authorList>
            <consortium name="Ensembl"/>
        </authorList>
    </citation>
    <scope>IDENTIFICATION</scope>
</reference>
<reference evidence="2" key="2">
    <citation type="submission" date="2025-09" db="UniProtKB">
        <authorList>
            <consortium name="Ensembl"/>
        </authorList>
    </citation>
    <scope>IDENTIFICATION</scope>
</reference>
<dbReference type="Ensembl" id="ENSLCNT00005033253.1">
    <property type="protein sequence ID" value="ENSLCNP00005029786.1"/>
    <property type="gene ID" value="ENSLCNG00005019396.1"/>
</dbReference>
<evidence type="ECO:0000313" key="2">
    <source>
        <dbReference type="Ensembl" id="ENSLCNP00005029786.1"/>
    </source>
</evidence>
<organism evidence="2 3">
    <name type="scientific">Lynx canadensis</name>
    <name type="common">Canada lynx</name>
    <name type="synonym">Felis canadensis</name>
    <dbReference type="NCBI Taxonomy" id="61383"/>
    <lineage>
        <taxon>Eukaryota</taxon>
        <taxon>Metazoa</taxon>
        <taxon>Chordata</taxon>
        <taxon>Craniata</taxon>
        <taxon>Vertebrata</taxon>
        <taxon>Euteleostomi</taxon>
        <taxon>Mammalia</taxon>
        <taxon>Eutheria</taxon>
        <taxon>Laurasiatheria</taxon>
        <taxon>Carnivora</taxon>
        <taxon>Feliformia</taxon>
        <taxon>Felidae</taxon>
        <taxon>Felinae</taxon>
        <taxon>Lynx</taxon>
    </lineage>
</organism>
<evidence type="ECO:0000313" key="3">
    <source>
        <dbReference type="Proteomes" id="UP000472241"/>
    </source>
</evidence>
<accession>A0A667ICB1</accession>